<keyword evidence="3" id="KW-1185">Reference proteome</keyword>
<dbReference type="EMBL" id="BSYO01000017">
    <property type="protein sequence ID" value="GMH17002.1"/>
    <property type="molecule type" value="Genomic_DNA"/>
</dbReference>
<proteinExistence type="predicted"/>
<sequence>MGSATTPPQDSWSSMVQKTIIDGLKGAIEGVNTDLLDSSVSKPPMGTGSRTTPDSWSSVVQKATVGDLLKCVTPPVKLGKILNPILPIETVESCKLEGGPGIVKGGTPSNHADDLRIETHMCMEACLAVTCSNAFAALQMESDIVQP</sequence>
<reference evidence="2" key="1">
    <citation type="submission" date="2023-05" db="EMBL/GenBank/DDBJ databases">
        <title>Nepenthes gracilis genome sequencing.</title>
        <authorList>
            <person name="Fukushima K."/>
        </authorList>
    </citation>
    <scope>NUCLEOTIDE SEQUENCE</scope>
    <source>
        <strain evidence="2">SING2019-196</strain>
    </source>
</reference>
<name>A0AAD3STT2_NEPGR</name>
<evidence type="ECO:0000256" key="1">
    <source>
        <dbReference type="SAM" id="MobiDB-lite"/>
    </source>
</evidence>
<evidence type="ECO:0000313" key="2">
    <source>
        <dbReference type="EMBL" id="GMH17002.1"/>
    </source>
</evidence>
<gene>
    <name evidence="2" type="ORF">Nepgr_018843</name>
</gene>
<dbReference type="Proteomes" id="UP001279734">
    <property type="component" value="Unassembled WGS sequence"/>
</dbReference>
<feature type="region of interest" description="Disordered" evidence="1">
    <location>
        <begin position="35"/>
        <end position="55"/>
    </location>
</feature>
<organism evidence="2 3">
    <name type="scientific">Nepenthes gracilis</name>
    <name type="common">Slender pitcher plant</name>
    <dbReference type="NCBI Taxonomy" id="150966"/>
    <lineage>
        <taxon>Eukaryota</taxon>
        <taxon>Viridiplantae</taxon>
        <taxon>Streptophyta</taxon>
        <taxon>Embryophyta</taxon>
        <taxon>Tracheophyta</taxon>
        <taxon>Spermatophyta</taxon>
        <taxon>Magnoliopsida</taxon>
        <taxon>eudicotyledons</taxon>
        <taxon>Gunneridae</taxon>
        <taxon>Pentapetalae</taxon>
        <taxon>Caryophyllales</taxon>
        <taxon>Nepenthaceae</taxon>
        <taxon>Nepenthes</taxon>
    </lineage>
</organism>
<dbReference type="AlphaFoldDB" id="A0AAD3STT2"/>
<comment type="caution">
    <text evidence="2">The sequence shown here is derived from an EMBL/GenBank/DDBJ whole genome shotgun (WGS) entry which is preliminary data.</text>
</comment>
<accession>A0AAD3STT2</accession>
<protein>
    <submittedName>
        <fullName evidence="2">Uncharacterized protein</fullName>
    </submittedName>
</protein>
<evidence type="ECO:0000313" key="3">
    <source>
        <dbReference type="Proteomes" id="UP001279734"/>
    </source>
</evidence>